<keyword evidence="8" id="KW-0414">Isoprene biosynthesis</keyword>
<evidence type="ECO:0000256" key="9">
    <source>
        <dbReference type="ARBA" id="ARBA00049063"/>
    </source>
</evidence>
<dbReference type="AlphaFoldDB" id="A0A2H0WQ31"/>
<feature type="domain" description="Aspartate/glutamate/uridylate kinase" evidence="12">
    <location>
        <begin position="3"/>
        <end position="241"/>
    </location>
</feature>
<evidence type="ECO:0000313" key="13">
    <source>
        <dbReference type="EMBL" id="PIS14773.1"/>
    </source>
</evidence>
<feature type="binding site" evidence="10">
    <location>
        <position position="219"/>
    </location>
    <ligand>
        <name>ATP</name>
        <dbReference type="ChEBI" id="CHEBI:30616"/>
    </ligand>
</feature>
<feature type="site" description="Transition state stabilizer" evidence="11">
    <location>
        <position position="17"/>
    </location>
</feature>
<dbReference type="InterPro" id="IPR001048">
    <property type="entry name" value="Asp/Glu/Uridylate_kinase"/>
</dbReference>
<evidence type="ECO:0000256" key="4">
    <source>
        <dbReference type="ARBA" id="ARBA00022679"/>
    </source>
</evidence>
<evidence type="ECO:0000256" key="7">
    <source>
        <dbReference type="ARBA" id="ARBA00022840"/>
    </source>
</evidence>
<keyword evidence="4" id="KW-0808">Transferase</keyword>
<dbReference type="GO" id="GO:0005829">
    <property type="term" value="C:cytosol"/>
    <property type="evidence" value="ECO:0007669"/>
    <property type="project" value="TreeGrafter"/>
</dbReference>
<evidence type="ECO:0000256" key="6">
    <source>
        <dbReference type="ARBA" id="ARBA00022777"/>
    </source>
</evidence>
<sequence>MNKIILIKLGGSVITDKSKPYTARPEIIRKLALEIKICWGKGYRFLISHGSGSFGHTSAAKYGTAEGIKNKDDVFGLAVVQQDALAINRIVNEIFLKKGLPVLSFVPSSFTLANDKKLFKIFTEPIIEALKINALPLVFGDVILDEEKGSCIFSGETTLDNLISPLIKAGFIIKKVIQCGNTDGVYDERGKTIPLITRQSSSKLEKQISGPSSIDVTGGMIHKIEESLKMAEKGIDSFIINGERENNLLDTIFGDVNFGTKITKWQQ</sequence>
<reference evidence="14" key="1">
    <citation type="submission" date="2017-09" db="EMBL/GenBank/DDBJ databases">
        <title>Depth-based differentiation of microbial function through sediment-hosted aquifers and enrichment of novel symbionts in the deep terrestrial subsurface.</title>
        <authorList>
            <person name="Probst A.J."/>
            <person name="Ladd B."/>
            <person name="Jarett J.K."/>
            <person name="Geller-Mcgrath D.E."/>
            <person name="Sieber C.M.K."/>
            <person name="Emerson J.B."/>
            <person name="Anantharaman K."/>
            <person name="Thomas B.C."/>
            <person name="Malmstrom R."/>
            <person name="Stieglmeier M."/>
            <person name="Klingl A."/>
            <person name="Woyke T."/>
            <person name="Ryan C.M."/>
            <person name="Banfield J.F."/>
        </authorList>
    </citation>
    <scope>NUCLEOTIDE SEQUENCE [LARGE SCALE GENOMIC DNA]</scope>
</reference>
<dbReference type="PANTHER" id="PTHR43654:SF1">
    <property type="entry name" value="ISOPENTENYL PHOSPHATE KINASE"/>
    <property type="match status" value="1"/>
</dbReference>
<dbReference type="Gene3D" id="3.40.1160.10">
    <property type="entry name" value="Acetylglutamate kinase-like"/>
    <property type="match status" value="1"/>
</dbReference>
<dbReference type="EMBL" id="PEZI01000021">
    <property type="protein sequence ID" value="PIS14773.1"/>
    <property type="molecule type" value="Genomic_DNA"/>
</dbReference>
<keyword evidence="6" id="KW-0418">Kinase</keyword>
<feature type="binding site" evidence="10">
    <location>
        <position position="52"/>
    </location>
    <ligand>
        <name>ATP</name>
        <dbReference type="ChEBI" id="CHEBI:30616"/>
    </ligand>
</feature>
<feature type="binding site" evidence="10">
    <location>
        <position position="223"/>
    </location>
    <ligand>
        <name>ATP</name>
        <dbReference type="ChEBI" id="CHEBI:30616"/>
    </ligand>
</feature>
<evidence type="ECO:0000256" key="11">
    <source>
        <dbReference type="PIRSR" id="PIRSR016496-2"/>
    </source>
</evidence>
<protein>
    <recommendedName>
        <fullName evidence="3">Isopentenyl phosphate kinase</fullName>
        <ecNumber evidence="2">2.7.4.26</ecNumber>
    </recommendedName>
</protein>
<name>A0A2H0WQ31_9BACT</name>
<dbReference type="PIRSF" id="PIRSF016496">
    <property type="entry name" value="Kin_FomA"/>
    <property type="match status" value="1"/>
</dbReference>
<comment type="similarity">
    <text evidence="1">Belongs to the isopentenyl phosphate kinase family.</text>
</comment>
<evidence type="ECO:0000256" key="1">
    <source>
        <dbReference type="ARBA" id="ARBA00010540"/>
    </source>
</evidence>
<comment type="catalytic activity">
    <reaction evidence="9">
        <text>isopentenyl phosphate + ATP = isopentenyl diphosphate + ADP</text>
        <dbReference type="Rhea" id="RHEA:33963"/>
        <dbReference type="ChEBI" id="CHEBI:30616"/>
        <dbReference type="ChEBI" id="CHEBI:65078"/>
        <dbReference type="ChEBI" id="CHEBI:128769"/>
        <dbReference type="ChEBI" id="CHEBI:456216"/>
        <dbReference type="EC" id="2.7.4.26"/>
    </reaction>
</comment>
<evidence type="ECO:0000256" key="8">
    <source>
        <dbReference type="ARBA" id="ARBA00023229"/>
    </source>
</evidence>
<evidence type="ECO:0000256" key="10">
    <source>
        <dbReference type="PIRSR" id="PIRSR016496-1"/>
    </source>
</evidence>
<evidence type="ECO:0000256" key="5">
    <source>
        <dbReference type="ARBA" id="ARBA00022741"/>
    </source>
</evidence>
<evidence type="ECO:0000256" key="2">
    <source>
        <dbReference type="ARBA" id="ARBA00012908"/>
    </source>
</evidence>
<dbReference type="NCBIfam" id="NF040647">
    <property type="entry name" value="IPPK_Arch"/>
    <property type="match status" value="1"/>
</dbReference>
<dbReference type="Proteomes" id="UP000230775">
    <property type="component" value="Unassembled WGS sequence"/>
</dbReference>
<evidence type="ECO:0000259" key="12">
    <source>
        <dbReference type="Pfam" id="PF00696"/>
    </source>
</evidence>
<dbReference type="GO" id="GO:0016301">
    <property type="term" value="F:kinase activity"/>
    <property type="evidence" value="ECO:0007669"/>
    <property type="project" value="UniProtKB-KW"/>
</dbReference>
<gene>
    <name evidence="13" type="ORF">COT64_00850</name>
</gene>
<dbReference type="Pfam" id="PF00696">
    <property type="entry name" value="AA_kinase"/>
    <property type="match status" value="1"/>
</dbReference>
<dbReference type="GO" id="GO:0005524">
    <property type="term" value="F:ATP binding"/>
    <property type="evidence" value="ECO:0007669"/>
    <property type="project" value="UniProtKB-KW"/>
</dbReference>
<feature type="binding site" evidence="10">
    <location>
        <begin position="8"/>
        <end position="12"/>
    </location>
    <ligand>
        <name>ATP</name>
        <dbReference type="ChEBI" id="CHEBI:30616"/>
    </ligand>
</feature>
<dbReference type="EC" id="2.7.4.26" evidence="2"/>
<dbReference type="CDD" id="cd04241">
    <property type="entry name" value="AAK_FomA-like"/>
    <property type="match status" value="1"/>
</dbReference>
<accession>A0A2H0WQ31</accession>
<proteinExistence type="inferred from homology"/>
<dbReference type="InterPro" id="IPR024192">
    <property type="entry name" value="Fosfomycin_R_FomA-type"/>
</dbReference>
<dbReference type="SUPFAM" id="SSF53633">
    <property type="entry name" value="Carbamate kinase-like"/>
    <property type="match status" value="1"/>
</dbReference>
<feature type="binding site" evidence="10">
    <location>
        <position position="155"/>
    </location>
    <ligand>
        <name>substrate</name>
    </ligand>
</feature>
<dbReference type="InterPro" id="IPR036393">
    <property type="entry name" value="AceGlu_kinase-like_sf"/>
</dbReference>
<organism evidence="13 14">
    <name type="scientific">Candidatus Shapirobacteria bacterium CG09_land_8_20_14_0_10_39_12</name>
    <dbReference type="NCBI Taxonomy" id="1974885"/>
    <lineage>
        <taxon>Bacteria</taxon>
        <taxon>Candidatus Shapironibacteriota</taxon>
    </lineage>
</organism>
<evidence type="ECO:0000256" key="3">
    <source>
        <dbReference type="ARBA" id="ARBA00017267"/>
    </source>
</evidence>
<dbReference type="GO" id="GO:0016114">
    <property type="term" value="P:terpenoid biosynthetic process"/>
    <property type="evidence" value="ECO:0007669"/>
    <property type="project" value="TreeGrafter"/>
</dbReference>
<evidence type="ECO:0000313" key="14">
    <source>
        <dbReference type="Proteomes" id="UP000230775"/>
    </source>
</evidence>
<keyword evidence="5 10" id="KW-0547">Nucleotide-binding</keyword>
<comment type="caution">
    <text evidence="13">The sequence shown here is derived from an EMBL/GenBank/DDBJ whole genome shotgun (WGS) entry which is preliminary data.</text>
</comment>
<dbReference type="PANTHER" id="PTHR43654">
    <property type="entry name" value="GLUTAMATE 5-KINASE"/>
    <property type="match status" value="1"/>
</dbReference>
<feature type="binding site" evidence="10">
    <location>
        <position position="56"/>
    </location>
    <ligand>
        <name>substrate</name>
    </ligand>
</feature>
<keyword evidence="7 10" id="KW-0067">ATP-binding</keyword>
<feature type="binding site" evidence="10">
    <location>
        <position position="51"/>
    </location>
    <ligand>
        <name>substrate</name>
    </ligand>
</feature>
<dbReference type="GO" id="GO:0102043">
    <property type="term" value="F:isopentenyl phosphate kinase activity"/>
    <property type="evidence" value="ECO:0007669"/>
    <property type="project" value="UniProtKB-EC"/>
</dbReference>